<evidence type="ECO:0000313" key="3">
    <source>
        <dbReference type="WBParaSite" id="GPUH_0001433601-mRNA-1"/>
    </source>
</evidence>
<dbReference type="EMBL" id="UYRT01081128">
    <property type="protein sequence ID" value="VDN23953.1"/>
    <property type="molecule type" value="Genomic_DNA"/>
</dbReference>
<dbReference type="InterPro" id="IPR036116">
    <property type="entry name" value="FN3_sf"/>
</dbReference>
<keyword evidence="2" id="KW-1185">Reference proteome</keyword>
<reference evidence="1 2" key="2">
    <citation type="submission" date="2018-11" db="EMBL/GenBank/DDBJ databases">
        <authorList>
            <consortium name="Pathogen Informatics"/>
        </authorList>
    </citation>
    <scope>NUCLEOTIDE SEQUENCE [LARGE SCALE GENOMIC DNA]</scope>
</reference>
<accession>A0A183E026</accession>
<name>A0A183E026_9BILA</name>
<evidence type="ECO:0000313" key="2">
    <source>
        <dbReference type="Proteomes" id="UP000271098"/>
    </source>
</evidence>
<dbReference type="Proteomes" id="UP000271098">
    <property type="component" value="Unassembled WGS sequence"/>
</dbReference>
<organism evidence="3">
    <name type="scientific">Gongylonema pulchrum</name>
    <dbReference type="NCBI Taxonomy" id="637853"/>
    <lineage>
        <taxon>Eukaryota</taxon>
        <taxon>Metazoa</taxon>
        <taxon>Ecdysozoa</taxon>
        <taxon>Nematoda</taxon>
        <taxon>Chromadorea</taxon>
        <taxon>Rhabditida</taxon>
        <taxon>Spirurina</taxon>
        <taxon>Spiruromorpha</taxon>
        <taxon>Spiruroidea</taxon>
        <taxon>Gongylonematidae</taxon>
        <taxon>Gongylonema</taxon>
    </lineage>
</organism>
<dbReference type="Gene3D" id="2.60.40.10">
    <property type="entry name" value="Immunoglobulins"/>
    <property type="match status" value="1"/>
</dbReference>
<dbReference type="InterPro" id="IPR013783">
    <property type="entry name" value="Ig-like_fold"/>
</dbReference>
<dbReference type="SUPFAM" id="SSF49265">
    <property type="entry name" value="Fibronectin type III"/>
    <property type="match status" value="1"/>
</dbReference>
<dbReference type="AlphaFoldDB" id="A0A183E026"/>
<dbReference type="CDD" id="cd00063">
    <property type="entry name" value="FN3"/>
    <property type="match status" value="1"/>
</dbReference>
<gene>
    <name evidence="1" type="ORF">GPUH_LOCUS14317</name>
</gene>
<proteinExistence type="predicted"/>
<dbReference type="InterPro" id="IPR003961">
    <property type="entry name" value="FN3_dom"/>
</dbReference>
<evidence type="ECO:0000313" key="1">
    <source>
        <dbReference type="EMBL" id="VDN23953.1"/>
    </source>
</evidence>
<reference evidence="3" key="1">
    <citation type="submission" date="2016-06" db="UniProtKB">
        <authorList>
            <consortium name="WormBaseParasite"/>
        </authorList>
    </citation>
    <scope>IDENTIFICATION</scope>
</reference>
<protein>
    <submittedName>
        <fullName evidence="3">Fibronectin type-III domain-containing protein</fullName>
    </submittedName>
</protein>
<dbReference type="WBParaSite" id="GPUH_0001433601-mRNA-1">
    <property type="protein sequence ID" value="GPUH_0001433601-mRNA-1"/>
    <property type="gene ID" value="GPUH_0001433601"/>
</dbReference>
<dbReference type="OrthoDB" id="5831260at2759"/>
<sequence>MQNKLNYAFPSGCSTLLCKFLQTLHESEWNCDRLWYVVKYSTPQNQGFRNLTRGEDHVIFDSEPFTQWTFEVQAANPSGETQWSRPVTAQTEGTGSFFRMQCKTSVLGFYYAFCAV</sequence>